<dbReference type="AlphaFoldDB" id="A0A9D4E1B5"/>
<evidence type="ECO:0000256" key="1">
    <source>
        <dbReference type="SAM" id="SignalP"/>
    </source>
</evidence>
<dbReference type="GO" id="GO:0008061">
    <property type="term" value="F:chitin binding"/>
    <property type="evidence" value="ECO:0007669"/>
    <property type="project" value="InterPro"/>
</dbReference>
<dbReference type="Gene3D" id="2.170.140.10">
    <property type="entry name" value="Chitin binding domain"/>
    <property type="match status" value="1"/>
</dbReference>
<dbReference type="InterPro" id="IPR036508">
    <property type="entry name" value="Chitin-bd_dom_sf"/>
</dbReference>
<protein>
    <recommendedName>
        <fullName evidence="2">Chitin-binding type-2 domain-containing protein</fullName>
    </recommendedName>
</protein>
<dbReference type="SMART" id="SM00494">
    <property type="entry name" value="ChtBD2"/>
    <property type="match status" value="2"/>
</dbReference>
<feature type="signal peptide" evidence="1">
    <location>
        <begin position="1"/>
        <end position="18"/>
    </location>
</feature>
<accession>A0A9D4E1B5</accession>
<dbReference type="Proteomes" id="UP000828390">
    <property type="component" value="Unassembled WGS sequence"/>
</dbReference>
<feature type="chain" id="PRO_5039348655" description="Chitin-binding type-2 domain-containing protein" evidence="1">
    <location>
        <begin position="19"/>
        <end position="266"/>
    </location>
</feature>
<organism evidence="3 4">
    <name type="scientific">Dreissena polymorpha</name>
    <name type="common">Zebra mussel</name>
    <name type="synonym">Mytilus polymorpha</name>
    <dbReference type="NCBI Taxonomy" id="45954"/>
    <lineage>
        <taxon>Eukaryota</taxon>
        <taxon>Metazoa</taxon>
        <taxon>Spiralia</taxon>
        <taxon>Lophotrochozoa</taxon>
        <taxon>Mollusca</taxon>
        <taxon>Bivalvia</taxon>
        <taxon>Autobranchia</taxon>
        <taxon>Heteroconchia</taxon>
        <taxon>Euheterodonta</taxon>
        <taxon>Imparidentia</taxon>
        <taxon>Neoheterodontei</taxon>
        <taxon>Myida</taxon>
        <taxon>Dreissenoidea</taxon>
        <taxon>Dreissenidae</taxon>
        <taxon>Dreissena</taxon>
    </lineage>
</organism>
<evidence type="ECO:0000313" key="3">
    <source>
        <dbReference type="EMBL" id="KAH3770234.1"/>
    </source>
</evidence>
<reference evidence="3" key="1">
    <citation type="journal article" date="2019" name="bioRxiv">
        <title>The Genome of the Zebra Mussel, Dreissena polymorpha: A Resource for Invasive Species Research.</title>
        <authorList>
            <person name="McCartney M.A."/>
            <person name="Auch B."/>
            <person name="Kono T."/>
            <person name="Mallez S."/>
            <person name="Zhang Y."/>
            <person name="Obille A."/>
            <person name="Becker A."/>
            <person name="Abrahante J.E."/>
            <person name="Garbe J."/>
            <person name="Badalamenti J.P."/>
            <person name="Herman A."/>
            <person name="Mangelson H."/>
            <person name="Liachko I."/>
            <person name="Sullivan S."/>
            <person name="Sone E.D."/>
            <person name="Koren S."/>
            <person name="Silverstein K.A.T."/>
            <person name="Beckman K.B."/>
            <person name="Gohl D.M."/>
        </authorList>
    </citation>
    <scope>NUCLEOTIDE SEQUENCE</scope>
    <source>
        <strain evidence="3">Duluth1</strain>
        <tissue evidence="3">Whole animal</tissue>
    </source>
</reference>
<keyword evidence="4" id="KW-1185">Reference proteome</keyword>
<comment type="caution">
    <text evidence="3">The sequence shown here is derived from an EMBL/GenBank/DDBJ whole genome shotgun (WGS) entry which is preliminary data.</text>
</comment>
<dbReference type="Pfam" id="PF01607">
    <property type="entry name" value="CBM_14"/>
    <property type="match status" value="1"/>
</dbReference>
<evidence type="ECO:0000313" key="4">
    <source>
        <dbReference type="Proteomes" id="UP000828390"/>
    </source>
</evidence>
<gene>
    <name evidence="3" type="ORF">DPMN_171518</name>
</gene>
<keyword evidence="1" id="KW-0732">Signal</keyword>
<feature type="domain" description="Chitin-binding type-2" evidence="2">
    <location>
        <begin position="22"/>
        <end position="87"/>
    </location>
</feature>
<dbReference type="EMBL" id="JAIWYP010000009">
    <property type="protein sequence ID" value="KAH3770234.1"/>
    <property type="molecule type" value="Genomic_DNA"/>
</dbReference>
<name>A0A9D4E1B5_DREPO</name>
<reference evidence="3" key="2">
    <citation type="submission" date="2020-11" db="EMBL/GenBank/DDBJ databases">
        <authorList>
            <person name="McCartney M.A."/>
            <person name="Auch B."/>
            <person name="Kono T."/>
            <person name="Mallez S."/>
            <person name="Becker A."/>
            <person name="Gohl D.M."/>
            <person name="Silverstein K.A.T."/>
            <person name="Koren S."/>
            <person name="Bechman K.B."/>
            <person name="Herman A."/>
            <person name="Abrahante J.E."/>
            <person name="Garbe J."/>
        </authorList>
    </citation>
    <scope>NUCLEOTIDE SEQUENCE</scope>
    <source>
        <strain evidence="3">Duluth1</strain>
        <tissue evidence="3">Whole animal</tissue>
    </source>
</reference>
<dbReference type="SUPFAM" id="SSF57625">
    <property type="entry name" value="Invertebrate chitin-binding proteins"/>
    <property type="match status" value="2"/>
</dbReference>
<dbReference type="InterPro" id="IPR002557">
    <property type="entry name" value="Chitin-bd_dom"/>
</dbReference>
<proteinExistence type="predicted"/>
<sequence length="266" mass="29605">MWTIRCILFLVSSILINGQMFESLCDEFAMKERSGYNEHPSDCGKYIQCLTDTRGQLFGVERDCAYSTYWNIKLLTCILATDTVCRHDLCHGITDGRQRKDQANCRGYWECNGGKSIPMCCPRGQNYDLSRGCVDNEKDANVTCGDTCMDSVYDPNAFGGPGIKDQTKIKPGTTGNGLILNALTSVEPTPDVQNKEAIQNTVLSSRADSASTKIERPCDKTAVDRHRQMYEQHLQGGWTVRRLCSVGTVFVQASCNCLPDRGMPRP</sequence>
<evidence type="ECO:0000259" key="2">
    <source>
        <dbReference type="PROSITE" id="PS50940"/>
    </source>
</evidence>
<dbReference type="PROSITE" id="PS50940">
    <property type="entry name" value="CHIT_BIND_II"/>
    <property type="match status" value="1"/>
</dbReference>
<dbReference type="GO" id="GO:0005576">
    <property type="term" value="C:extracellular region"/>
    <property type="evidence" value="ECO:0007669"/>
    <property type="project" value="InterPro"/>
</dbReference>